<reference evidence="1" key="1">
    <citation type="submission" date="2020-12" db="EMBL/GenBank/DDBJ databases">
        <title>WGS assembly of Carya illinoinensis cv. Pawnee.</title>
        <authorList>
            <person name="Platts A."/>
            <person name="Shu S."/>
            <person name="Wright S."/>
            <person name="Barry K."/>
            <person name="Edger P."/>
            <person name="Pires J.C."/>
            <person name="Schmutz J."/>
        </authorList>
    </citation>
    <scope>NUCLEOTIDE SEQUENCE</scope>
    <source>
        <tissue evidence="1">Leaf</tissue>
    </source>
</reference>
<name>A0A8T1QHV5_CARIL</name>
<dbReference type="EMBL" id="CM031813">
    <property type="protein sequence ID" value="KAG6653975.1"/>
    <property type="molecule type" value="Genomic_DNA"/>
</dbReference>
<proteinExistence type="predicted"/>
<keyword evidence="2" id="KW-1185">Reference proteome</keyword>
<dbReference type="AlphaFoldDB" id="A0A8T1QHV5"/>
<evidence type="ECO:0000313" key="1">
    <source>
        <dbReference type="EMBL" id="KAG6653975.1"/>
    </source>
</evidence>
<organism evidence="1 2">
    <name type="scientific">Carya illinoinensis</name>
    <name type="common">Pecan</name>
    <dbReference type="NCBI Taxonomy" id="32201"/>
    <lineage>
        <taxon>Eukaryota</taxon>
        <taxon>Viridiplantae</taxon>
        <taxon>Streptophyta</taxon>
        <taxon>Embryophyta</taxon>
        <taxon>Tracheophyta</taxon>
        <taxon>Spermatophyta</taxon>
        <taxon>Magnoliopsida</taxon>
        <taxon>eudicotyledons</taxon>
        <taxon>Gunneridae</taxon>
        <taxon>Pentapetalae</taxon>
        <taxon>rosids</taxon>
        <taxon>fabids</taxon>
        <taxon>Fagales</taxon>
        <taxon>Juglandaceae</taxon>
        <taxon>Carya</taxon>
    </lineage>
</organism>
<dbReference type="Proteomes" id="UP000811609">
    <property type="component" value="Chromosome 5"/>
</dbReference>
<evidence type="ECO:0000313" key="2">
    <source>
        <dbReference type="Proteomes" id="UP000811609"/>
    </source>
</evidence>
<gene>
    <name evidence="1" type="ORF">CIPAW_05G113700</name>
</gene>
<sequence>MDVVEKGSVVFNNKEGSYFLFAKTKKQQRERPCPRELHLKNGWLPNGCNLMCFSTTKKTYTLPGKESTKFKGQAVHMDRWNSKNMQQLKPKKWHEERDNAGASVCPRGMQLKKTSKQFDKCRAIL</sequence>
<protein>
    <submittedName>
        <fullName evidence="1">Uncharacterized protein</fullName>
    </submittedName>
</protein>
<accession>A0A8T1QHV5</accession>
<comment type="caution">
    <text evidence="1">The sequence shown here is derived from an EMBL/GenBank/DDBJ whole genome shotgun (WGS) entry which is preliminary data.</text>
</comment>